<evidence type="ECO:0000256" key="1">
    <source>
        <dbReference type="SAM" id="MobiDB-lite"/>
    </source>
</evidence>
<protein>
    <submittedName>
        <fullName evidence="2">Uncharacterized protein</fullName>
    </submittedName>
</protein>
<feature type="region of interest" description="Disordered" evidence="1">
    <location>
        <begin position="1"/>
        <end position="27"/>
    </location>
</feature>
<dbReference type="Proteomes" id="UP000828390">
    <property type="component" value="Unassembled WGS sequence"/>
</dbReference>
<evidence type="ECO:0000313" key="3">
    <source>
        <dbReference type="Proteomes" id="UP000828390"/>
    </source>
</evidence>
<proteinExistence type="predicted"/>
<name>A0A9D3YGE8_DREPO</name>
<accession>A0A9D3YGE8</accession>
<reference evidence="2" key="2">
    <citation type="submission" date="2020-11" db="EMBL/GenBank/DDBJ databases">
        <authorList>
            <person name="McCartney M.A."/>
            <person name="Auch B."/>
            <person name="Kono T."/>
            <person name="Mallez S."/>
            <person name="Becker A."/>
            <person name="Gohl D.M."/>
            <person name="Silverstein K.A.T."/>
            <person name="Koren S."/>
            <person name="Bechman K.B."/>
            <person name="Herman A."/>
            <person name="Abrahante J.E."/>
            <person name="Garbe J."/>
        </authorList>
    </citation>
    <scope>NUCLEOTIDE SEQUENCE</scope>
    <source>
        <strain evidence="2">Duluth1</strain>
        <tissue evidence="2">Whole animal</tissue>
    </source>
</reference>
<keyword evidence="3" id="KW-1185">Reference proteome</keyword>
<dbReference type="EMBL" id="JAIWYP010000015">
    <property type="protein sequence ID" value="KAH3699561.1"/>
    <property type="molecule type" value="Genomic_DNA"/>
</dbReference>
<reference evidence="2" key="1">
    <citation type="journal article" date="2019" name="bioRxiv">
        <title>The Genome of the Zebra Mussel, Dreissena polymorpha: A Resource for Invasive Species Research.</title>
        <authorList>
            <person name="McCartney M.A."/>
            <person name="Auch B."/>
            <person name="Kono T."/>
            <person name="Mallez S."/>
            <person name="Zhang Y."/>
            <person name="Obille A."/>
            <person name="Becker A."/>
            <person name="Abrahante J.E."/>
            <person name="Garbe J."/>
            <person name="Badalamenti J.P."/>
            <person name="Herman A."/>
            <person name="Mangelson H."/>
            <person name="Liachko I."/>
            <person name="Sullivan S."/>
            <person name="Sone E.D."/>
            <person name="Koren S."/>
            <person name="Silverstein K.A.T."/>
            <person name="Beckman K.B."/>
            <person name="Gohl D.M."/>
        </authorList>
    </citation>
    <scope>NUCLEOTIDE SEQUENCE</scope>
    <source>
        <strain evidence="2">Duluth1</strain>
        <tissue evidence="2">Whole animal</tissue>
    </source>
</reference>
<sequence length="194" mass="19851">MSTKRTFEPAKGGIPKQARQKGRAKAITSGKKSITKTTFVDSINISSPITTTDILPDFVNMLGEQEILCGGNAYGGNACGGNACGGNAGGNACGGNAGGNACGGNACGGNACGGNACGGNALIWCLSSNHCGIVDMVMGSLPTIVPNTLDELVDYLDIEGSALGGGEQFDVLHRTDFELFQDFTTFSTEDKWPI</sequence>
<comment type="caution">
    <text evidence="2">The sequence shown here is derived from an EMBL/GenBank/DDBJ whole genome shotgun (WGS) entry which is preliminary data.</text>
</comment>
<dbReference type="AlphaFoldDB" id="A0A9D3YGE8"/>
<organism evidence="2 3">
    <name type="scientific">Dreissena polymorpha</name>
    <name type="common">Zebra mussel</name>
    <name type="synonym">Mytilus polymorpha</name>
    <dbReference type="NCBI Taxonomy" id="45954"/>
    <lineage>
        <taxon>Eukaryota</taxon>
        <taxon>Metazoa</taxon>
        <taxon>Spiralia</taxon>
        <taxon>Lophotrochozoa</taxon>
        <taxon>Mollusca</taxon>
        <taxon>Bivalvia</taxon>
        <taxon>Autobranchia</taxon>
        <taxon>Heteroconchia</taxon>
        <taxon>Euheterodonta</taxon>
        <taxon>Imparidentia</taxon>
        <taxon>Neoheterodontei</taxon>
        <taxon>Myida</taxon>
        <taxon>Dreissenoidea</taxon>
        <taxon>Dreissenidae</taxon>
        <taxon>Dreissena</taxon>
    </lineage>
</organism>
<evidence type="ECO:0000313" key="2">
    <source>
        <dbReference type="EMBL" id="KAH3699561.1"/>
    </source>
</evidence>
<gene>
    <name evidence="2" type="ORF">DPMN_074519</name>
</gene>